<name>A0A5C6U6C8_9BURK</name>
<dbReference type="InterPro" id="IPR050736">
    <property type="entry name" value="Sensor_HK_Regulatory"/>
</dbReference>
<dbReference type="PROSITE" id="PS50109">
    <property type="entry name" value="HIS_KIN"/>
    <property type="match status" value="1"/>
</dbReference>
<evidence type="ECO:0000256" key="4">
    <source>
        <dbReference type="ARBA" id="ARBA00022553"/>
    </source>
</evidence>
<dbReference type="PROSITE" id="PS50113">
    <property type="entry name" value="PAC"/>
    <property type="match status" value="2"/>
</dbReference>
<reference evidence="11 12" key="1">
    <citation type="submission" date="2019-08" db="EMBL/GenBank/DDBJ databases">
        <authorList>
            <person name="Khan S.A."/>
            <person name="Jeon C.O."/>
            <person name="Jeong S.E."/>
        </authorList>
    </citation>
    <scope>NUCLEOTIDE SEQUENCE [LARGE SCALE GENOMIC DNA]</scope>
    <source>
        <strain evidence="12">IMCC1728</strain>
    </source>
</reference>
<comment type="subcellular location">
    <subcellularLocation>
        <location evidence="2">Cell inner membrane</location>
        <topology evidence="2">Multi-pass membrane protein</topology>
    </subcellularLocation>
</comment>
<dbReference type="SUPFAM" id="SSF47384">
    <property type="entry name" value="Homodimeric domain of signal transducing histidine kinase"/>
    <property type="match status" value="1"/>
</dbReference>
<comment type="catalytic activity">
    <reaction evidence="1">
        <text>ATP + protein L-histidine = ADP + protein N-phospho-L-histidine.</text>
        <dbReference type="EC" id="2.7.13.3"/>
    </reaction>
</comment>
<keyword evidence="6" id="KW-0418">Kinase</keyword>
<feature type="domain" description="PAC" evidence="10">
    <location>
        <begin position="82"/>
        <end position="138"/>
    </location>
</feature>
<evidence type="ECO:0000256" key="6">
    <source>
        <dbReference type="ARBA" id="ARBA00022777"/>
    </source>
</evidence>
<accession>A0A5C6U6C8</accession>
<dbReference type="SUPFAM" id="SSF55874">
    <property type="entry name" value="ATPase domain of HSP90 chaperone/DNA topoisomerase II/histidine kinase"/>
    <property type="match status" value="1"/>
</dbReference>
<evidence type="ECO:0000256" key="2">
    <source>
        <dbReference type="ARBA" id="ARBA00004429"/>
    </source>
</evidence>
<evidence type="ECO:0000256" key="7">
    <source>
        <dbReference type="ARBA" id="ARBA00023012"/>
    </source>
</evidence>
<evidence type="ECO:0000313" key="12">
    <source>
        <dbReference type="Proteomes" id="UP000321832"/>
    </source>
</evidence>
<evidence type="ECO:0000259" key="9">
    <source>
        <dbReference type="PROSITE" id="PS50112"/>
    </source>
</evidence>
<dbReference type="Gene3D" id="2.10.70.100">
    <property type="match status" value="1"/>
</dbReference>
<dbReference type="CDD" id="cd00130">
    <property type="entry name" value="PAS"/>
    <property type="match status" value="2"/>
</dbReference>
<keyword evidence="7" id="KW-0902">Two-component regulatory system</keyword>
<dbReference type="InterPro" id="IPR036890">
    <property type="entry name" value="HATPase_C_sf"/>
</dbReference>
<dbReference type="EMBL" id="VOPW01000001">
    <property type="protein sequence ID" value="TXC67288.1"/>
    <property type="molecule type" value="Genomic_DNA"/>
</dbReference>
<evidence type="ECO:0000256" key="5">
    <source>
        <dbReference type="ARBA" id="ARBA00022679"/>
    </source>
</evidence>
<dbReference type="GO" id="GO:0000155">
    <property type="term" value="F:phosphorelay sensor kinase activity"/>
    <property type="evidence" value="ECO:0007669"/>
    <property type="project" value="InterPro"/>
</dbReference>
<dbReference type="Gene3D" id="1.10.287.130">
    <property type="match status" value="1"/>
</dbReference>
<dbReference type="Pfam" id="PF00512">
    <property type="entry name" value="HisKA"/>
    <property type="match status" value="1"/>
</dbReference>
<dbReference type="Proteomes" id="UP000321832">
    <property type="component" value="Unassembled WGS sequence"/>
</dbReference>
<dbReference type="Pfam" id="PF08447">
    <property type="entry name" value="PAS_3"/>
    <property type="match status" value="2"/>
</dbReference>
<evidence type="ECO:0000313" key="11">
    <source>
        <dbReference type="EMBL" id="TXC67288.1"/>
    </source>
</evidence>
<keyword evidence="5" id="KW-0808">Transferase</keyword>
<keyword evidence="12" id="KW-1185">Reference proteome</keyword>
<dbReference type="PROSITE" id="PS50112">
    <property type="entry name" value="PAS"/>
    <property type="match status" value="2"/>
</dbReference>
<feature type="domain" description="Histidine kinase" evidence="8">
    <location>
        <begin position="288"/>
        <end position="506"/>
    </location>
</feature>
<dbReference type="InterPro" id="IPR004358">
    <property type="entry name" value="Sig_transdc_His_kin-like_C"/>
</dbReference>
<dbReference type="InterPro" id="IPR005467">
    <property type="entry name" value="His_kinase_dom"/>
</dbReference>
<dbReference type="NCBIfam" id="TIGR00229">
    <property type="entry name" value="sensory_box"/>
    <property type="match status" value="2"/>
</dbReference>
<dbReference type="PANTHER" id="PTHR43711">
    <property type="entry name" value="TWO-COMPONENT HISTIDINE KINASE"/>
    <property type="match status" value="1"/>
</dbReference>
<dbReference type="InterPro" id="IPR003661">
    <property type="entry name" value="HisK_dim/P_dom"/>
</dbReference>
<dbReference type="Gene3D" id="3.30.450.20">
    <property type="entry name" value="PAS domain"/>
    <property type="match status" value="2"/>
</dbReference>
<dbReference type="AlphaFoldDB" id="A0A5C6U6C8"/>
<feature type="domain" description="PAS" evidence="9">
    <location>
        <begin position="167"/>
        <end position="207"/>
    </location>
</feature>
<proteinExistence type="predicted"/>
<dbReference type="SUPFAM" id="SSF55785">
    <property type="entry name" value="PYP-like sensor domain (PAS domain)"/>
    <property type="match status" value="2"/>
</dbReference>
<dbReference type="SMART" id="SM00091">
    <property type="entry name" value="PAS"/>
    <property type="match status" value="2"/>
</dbReference>
<organism evidence="11 12">
    <name type="scientific">Piscinibacter aquaticus</name>
    <dbReference type="NCBI Taxonomy" id="392597"/>
    <lineage>
        <taxon>Bacteria</taxon>
        <taxon>Pseudomonadati</taxon>
        <taxon>Pseudomonadota</taxon>
        <taxon>Betaproteobacteria</taxon>
        <taxon>Burkholderiales</taxon>
        <taxon>Sphaerotilaceae</taxon>
        <taxon>Piscinibacter</taxon>
    </lineage>
</organism>
<dbReference type="CDD" id="cd00082">
    <property type="entry name" value="HisKA"/>
    <property type="match status" value="1"/>
</dbReference>
<evidence type="ECO:0000256" key="1">
    <source>
        <dbReference type="ARBA" id="ARBA00000085"/>
    </source>
</evidence>
<dbReference type="PRINTS" id="PR00344">
    <property type="entry name" value="BCTRLSENSOR"/>
</dbReference>
<keyword evidence="4" id="KW-0597">Phosphoprotein</keyword>
<evidence type="ECO:0000259" key="10">
    <source>
        <dbReference type="PROSITE" id="PS50113"/>
    </source>
</evidence>
<dbReference type="SMART" id="SM00387">
    <property type="entry name" value="HATPase_c"/>
    <property type="match status" value="1"/>
</dbReference>
<dbReference type="InterPro" id="IPR013655">
    <property type="entry name" value="PAS_fold_3"/>
</dbReference>
<feature type="domain" description="PAS" evidence="9">
    <location>
        <begin position="8"/>
        <end position="81"/>
    </location>
</feature>
<gene>
    <name evidence="11" type="ORF">FSC37_21090</name>
</gene>
<dbReference type="InterPro" id="IPR036097">
    <property type="entry name" value="HisK_dim/P_sf"/>
</dbReference>
<dbReference type="EC" id="2.7.13.3" evidence="3"/>
<dbReference type="InterPro" id="IPR000700">
    <property type="entry name" value="PAS-assoc_C"/>
</dbReference>
<dbReference type="Pfam" id="PF02518">
    <property type="entry name" value="HATPase_c"/>
    <property type="match status" value="1"/>
</dbReference>
<dbReference type="SMART" id="SM00388">
    <property type="entry name" value="HisKA"/>
    <property type="match status" value="1"/>
</dbReference>
<dbReference type="SMART" id="SM00086">
    <property type="entry name" value="PAC"/>
    <property type="match status" value="2"/>
</dbReference>
<feature type="domain" description="PAC" evidence="10">
    <location>
        <begin position="220"/>
        <end position="271"/>
    </location>
</feature>
<dbReference type="InterPro" id="IPR000014">
    <property type="entry name" value="PAS"/>
</dbReference>
<dbReference type="FunFam" id="3.30.565.10:FF:000006">
    <property type="entry name" value="Sensor histidine kinase WalK"/>
    <property type="match status" value="1"/>
</dbReference>
<evidence type="ECO:0000259" key="8">
    <source>
        <dbReference type="PROSITE" id="PS50109"/>
    </source>
</evidence>
<evidence type="ECO:0000256" key="3">
    <source>
        <dbReference type="ARBA" id="ARBA00012438"/>
    </source>
</evidence>
<comment type="caution">
    <text evidence="11">The sequence shown here is derived from an EMBL/GenBank/DDBJ whole genome shotgun (WGS) entry which is preliminary data.</text>
</comment>
<dbReference type="InterPro" id="IPR001610">
    <property type="entry name" value="PAC"/>
</dbReference>
<dbReference type="InterPro" id="IPR003594">
    <property type="entry name" value="HATPase_dom"/>
</dbReference>
<sequence>MARGGRITEALMREALLGAGTAVWEWDVRNDCLSSTDDSAALLGYAPGEIADTQIAWNALIHPDDLQANHEAYLHHARGGGADLRARVPRARCKDGSWRWLAERGRVIERDAHGEPLRAVGTLSDITQRREAQGAALELAARLGKLARHVPGLLYQYRSVANDPLRGNFPFISDSVIDLLGLPPAELMRDATAVFRLIHRDDLERVRLGVVEAARTLRPWRCEFRLFDRDAQPRWVNVLATPQREPEGTLLWHGYIQDVTDLRELQQARAEAAAAQAANRAKTEFLSRMSHELRTPLNAVLGFAQLLEIDEHEPLSEQQRRRVVLIREAGAHLLEMIGELLDLTRIESGQMAVEVAPLALEPLIADCVELVRPQADAGGVSLHGAAGPATVRVLADATRLRQVLLNLLGNAIKYNRRGGRVEVAVAASGSELRIDVSDTGVGIAAEHMASLFQPFQRGAQARGPIEGVGIGTAVTRALVELMGGTVTARSVPGAGSTFSVTLRRAD</sequence>
<dbReference type="PANTHER" id="PTHR43711:SF26">
    <property type="entry name" value="SENSOR HISTIDINE KINASE RCSC"/>
    <property type="match status" value="1"/>
</dbReference>
<dbReference type="Gene3D" id="3.30.565.10">
    <property type="entry name" value="Histidine kinase-like ATPase, C-terminal domain"/>
    <property type="match status" value="1"/>
</dbReference>
<dbReference type="InterPro" id="IPR035965">
    <property type="entry name" value="PAS-like_dom_sf"/>
</dbReference>
<protein>
    <recommendedName>
        <fullName evidence="3">histidine kinase</fullName>
        <ecNumber evidence="3">2.7.13.3</ecNumber>
    </recommendedName>
</protein>
<dbReference type="GO" id="GO:0005886">
    <property type="term" value="C:plasma membrane"/>
    <property type="evidence" value="ECO:0007669"/>
    <property type="project" value="UniProtKB-SubCell"/>
</dbReference>